<dbReference type="GO" id="GO:0016740">
    <property type="term" value="F:transferase activity"/>
    <property type="evidence" value="ECO:0007669"/>
    <property type="project" value="UniProtKB-KW"/>
</dbReference>
<feature type="transmembrane region" description="Helical" evidence="1">
    <location>
        <begin position="441"/>
        <end position="464"/>
    </location>
</feature>
<proteinExistence type="predicted"/>
<feature type="transmembrane region" description="Helical" evidence="1">
    <location>
        <begin position="381"/>
        <end position="403"/>
    </location>
</feature>
<feature type="transmembrane region" description="Helical" evidence="1">
    <location>
        <begin position="415"/>
        <end position="435"/>
    </location>
</feature>
<dbReference type="PANTHER" id="PTHR23071:SF1">
    <property type="entry name" value="GPI ETHANOLAMINE PHOSPHATE TRANSFERASE 3"/>
    <property type="match status" value="1"/>
</dbReference>
<organism evidence="2 3">
    <name type="scientific">Astathelohania contejeani</name>
    <dbReference type="NCBI Taxonomy" id="164912"/>
    <lineage>
        <taxon>Eukaryota</taxon>
        <taxon>Fungi</taxon>
        <taxon>Fungi incertae sedis</taxon>
        <taxon>Microsporidia</taxon>
        <taxon>Astathelohaniidae</taxon>
        <taxon>Astathelohania</taxon>
    </lineage>
</organism>
<gene>
    <name evidence="2" type="primary">LAS21</name>
    <name evidence="2" type="ORF">TCON_2313</name>
</gene>
<accession>A0ABQ7HWE8</accession>
<dbReference type="InterPro" id="IPR017850">
    <property type="entry name" value="Alkaline_phosphatase_core_sf"/>
</dbReference>
<feature type="transmembrane region" description="Helical" evidence="1">
    <location>
        <begin position="484"/>
        <end position="500"/>
    </location>
</feature>
<feature type="transmembrane region" description="Helical" evidence="1">
    <location>
        <begin position="633"/>
        <end position="652"/>
    </location>
</feature>
<evidence type="ECO:0000256" key="1">
    <source>
        <dbReference type="SAM" id="Phobius"/>
    </source>
</evidence>
<dbReference type="Proteomes" id="UP001516464">
    <property type="component" value="Unassembled WGS sequence"/>
</dbReference>
<dbReference type="SUPFAM" id="SSF53649">
    <property type="entry name" value="Alkaline phosphatase-like"/>
    <property type="match status" value="1"/>
</dbReference>
<keyword evidence="1" id="KW-0812">Transmembrane</keyword>
<dbReference type="Gene3D" id="3.40.720.10">
    <property type="entry name" value="Alkaline Phosphatase, subunit A"/>
    <property type="match status" value="1"/>
</dbReference>
<evidence type="ECO:0000313" key="2">
    <source>
        <dbReference type="EMBL" id="KAF7682463.1"/>
    </source>
</evidence>
<comment type="caution">
    <text evidence="2">The sequence shown here is derived from an EMBL/GenBank/DDBJ whole genome shotgun (WGS) entry which is preliminary data.</text>
</comment>
<dbReference type="InterPro" id="IPR002591">
    <property type="entry name" value="Phosphodiest/P_Trfase"/>
</dbReference>
<dbReference type="PANTHER" id="PTHR23071">
    <property type="entry name" value="PHOSPHATIDYLINOSITOL GLYCAN"/>
    <property type="match status" value="1"/>
</dbReference>
<reference evidence="2 3" key="1">
    <citation type="submission" date="2019-01" db="EMBL/GenBank/DDBJ databases">
        <title>Genomes sequencing and comparative genomics of infectious freshwater microsporidia, Cucumispora dikerogammari and Thelohania contejeani.</title>
        <authorList>
            <person name="Cormier A."/>
            <person name="Giraud I."/>
            <person name="Wattier R."/>
            <person name="Teixeira M."/>
            <person name="Grandjean F."/>
            <person name="Rigaud T."/>
            <person name="Cordaux R."/>
        </authorList>
    </citation>
    <scope>NUCLEOTIDE SEQUENCE [LARGE SCALE GENOMIC DNA]</scope>
    <source>
        <strain evidence="2">T1</strain>
        <tissue evidence="2">Spores</tissue>
    </source>
</reference>
<dbReference type="InterPro" id="IPR039524">
    <property type="entry name" value="PIGO/GPI13"/>
</dbReference>
<dbReference type="EMBL" id="SBIQ01000254">
    <property type="protein sequence ID" value="KAF7682463.1"/>
    <property type="molecule type" value="Genomic_DNA"/>
</dbReference>
<keyword evidence="2" id="KW-0808">Transferase</keyword>
<keyword evidence="1" id="KW-1133">Transmembrane helix</keyword>
<feature type="transmembrane region" description="Helical" evidence="1">
    <location>
        <begin position="658"/>
        <end position="682"/>
    </location>
</feature>
<feature type="transmembrane region" description="Helical" evidence="1">
    <location>
        <begin position="602"/>
        <end position="621"/>
    </location>
</feature>
<name>A0ABQ7HWE8_9MICR</name>
<keyword evidence="3" id="KW-1185">Reference proteome</keyword>
<protein>
    <submittedName>
        <fullName evidence="2">GPI ethanolamine phosphate transferase 2</fullName>
    </submittedName>
</protein>
<sequence>MKYLFIFLNFFSIFYYFTGLFKQAKLTTETSTTSINESIKPKYKKLVFILFDGLRYDAVVPTTKTGYYYNKMKFLSSVPGFKALSLTGSPTCTSSRVDSILTGIPTNLLNGLSNFINRKCIYDNFVKQAIKTHTVGFYGDSTWLTLVEELHGVPGHVMPPYDKENHDLESQVMKEFLNDFNKYEIAIGHFFYLDHIGHHLNTIESVEIEKMLLEYDKFIENLYKKMDDDTLLVILSDHGVNNDGSHGGSKAAETAAFSFFIDKRGIEIYEDKKKSEIRENYLSKFFHLNFDWISSINPITLIHQNDIIPTFSVLLDIPIPFHSYGNLIHELVPNDENLYKNLAHQKMKSLEEIETNNSSTYFELCYVLSERIYSKVVGHNYLRIAFGLLLSFFSFFLQLRMLIKRKKLIINMEMVSYIASVIVMVSVAFSVHSFIHEDLFWVALFLFQNFSKTNFLICFIFLFIGRFPQNDDERFILWSKIPSYYTGNFYIIIIGVIYLLKVHHKNLDLYHILILILRYFNFTNSDFNISLISHPLDIKSIICIIFNPRDAFFIVHIVKHFYLTSDPVSLFALTNMSLFYSGMCHDLSCIDYDIPFIFSNELIMEIAVILMLIYFIYPRISVMLMMKNAANEIYYLLVTIHLFIVQLAGVKFMNNFLFFYFFGGRLVFVTLYGILESIMYAYMGVKYYNKMVEYKP</sequence>
<dbReference type="Pfam" id="PF01663">
    <property type="entry name" value="Phosphodiest"/>
    <property type="match status" value="1"/>
</dbReference>
<keyword evidence="1" id="KW-0472">Membrane</keyword>
<evidence type="ECO:0000313" key="3">
    <source>
        <dbReference type="Proteomes" id="UP001516464"/>
    </source>
</evidence>